<dbReference type="GO" id="GO:0000400">
    <property type="term" value="F:four-way junction DNA binding"/>
    <property type="evidence" value="ECO:0007669"/>
    <property type="project" value="TreeGrafter"/>
</dbReference>
<dbReference type="SMART" id="SM00487">
    <property type="entry name" value="DEXDc"/>
    <property type="match status" value="1"/>
</dbReference>
<keyword evidence="9" id="KW-0067">ATP-binding</keyword>
<feature type="compositionally biased region" description="Basic residues" evidence="12">
    <location>
        <begin position="1772"/>
        <end position="1781"/>
    </location>
</feature>
<dbReference type="GO" id="GO:0009378">
    <property type="term" value="F:four-way junction helicase activity"/>
    <property type="evidence" value="ECO:0007669"/>
    <property type="project" value="TreeGrafter"/>
</dbReference>
<feature type="compositionally biased region" description="Acidic residues" evidence="12">
    <location>
        <begin position="1804"/>
        <end position="1828"/>
    </location>
</feature>
<dbReference type="InterPro" id="IPR001876">
    <property type="entry name" value="Znf_RanBP2"/>
</dbReference>
<dbReference type="Gene3D" id="1.20.1320.20">
    <property type="entry name" value="hef helicase domain"/>
    <property type="match status" value="1"/>
</dbReference>
<keyword evidence="16" id="KW-1185">Reference proteome</keyword>
<dbReference type="InterPro" id="IPR047418">
    <property type="entry name" value="XPF_nuclease_FANCM"/>
</dbReference>
<dbReference type="SMART" id="SM00891">
    <property type="entry name" value="ERCC4"/>
    <property type="match status" value="1"/>
</dbReference>
<feature type="compositionally biased region" description="Basic and acidic residues" evidence="12">
    <location>
        <begin position="1199"/>
        <end position="1213"/>
    </location>
</feature>
<dbReference type="GO" id="GO:0005524">
    <property type="term" value="F:ATP binding"/>
    <property type="evidence" value="ECO:0007669"/>
    <property type="project" value="UniProtKB-KW"/>
</dbReference>
<dbReference type="InterPro" id="IPR010994">
    <property type="entry name" value="RuvA_2-like"/>
</dbReference>
<feature type="compositionally biased region" description="Basic and acidic residues" evidence="12">
    <location>
        <begin position="930"/>
        <end position="950"/>
    </location>
</feature>
<feature type="compositionally biased region" description="Basic and acidic residues" evidence="12">
    <location>
        <begin position="845"/>
        <end position="863"/>
    </location>
</feature>
<dbReference type="SUPFAM" id="SSF52980">
    <property type="entry name" value="Restriction endonuclease-like"/>
    <property type="match status" value="1"/>
</dbReference>
<dbReference type="CDD" id="cd12091">
    <property type="entry name" value="FANCM_ID"/>
    <property type="match status" value="1"/>
</dbReference>
<evidence type="ECO:0000259" key="15">
    <source>
        <dbReference type="PROSITE" id="PS51194"/>
    </source>
</evidence>
<proteinExistence type="inferred from homology"/>
<dbReference type="GO" id="GO:0036297">
    <property type="term" value="P:interstrand cross-link repair"/>
    <property type="evidence" value="ECO:0007669"/>
    <property type="project" value="TreeGrafter"/>
</dbReference>
<evidence type="ECO:0000256" key="11">
    <source>
        <dbReference type="PROSITE-ProRule" id="PRU00322"/>
    </source>
</evidence>
<keyword evidence="5 11" id="KW-0863">Zinc-finger</keyword>
<dbReference type="InterPro" id="IPR027417">
    <property type="entry name" value="P-loop_NTPase"/>
</dbReference>
<feature type="domain" description="RanBP2-type" evidence="13">
    <location>
        <begin position="1580"/>
        <end position="1613"/>
    </location>
</feature>
<evidence type="ECO:0000256" key="6">
    <source>
        <dbReference type="ARBA" id="ARBA00022801"/>
    </source>
</evidence>
<gene>
    <name evidence="17" type="primary">LOC109474992</name>
</gene>
<feature type="region of interest" description="Disordered" evidence="12">
    <location>
        <begin position="1920"/>
        <end position="2073"/>
    </location>
</feature>
<feature type="domain" description="Helicase C-terminal" evidence="15">
    <location>
        <begin position="486"/>
        <end position="663"/>
    </location>
</feature>
<evidence type="ECO:0000256" key="9">
    <source>
        <dbReference type="ARBA" id="ARBA00022840"/>
    </source>
</evidence>
<dbReference type="Pfam" id="PF16783">
    <property type="entry name" value="FANCM-MHF_bd"/>
    <property type="match status" value="1"/>
</dbReference>
<feature type="region of interest" description="Disordered" evidence="12">
    <location>
        <begin position="832"/>
        <end position="1001"/>
    </location>
</feature>
<dbReference type="PANTHER" id="PTHR14025:SF20">
    <property type="entry name" value="FANCONI ANEMIA GROUP M PROTEIN"/>
    <property type="match status" value="1"/>
</dbReference>
<dbReference type="InterPro" id="IPR001650">
    <property type="entry name" value="Helicase_C-like"/>
</dbReference>
<feature type="compositionally biased region" description="Basic and acidic residues" evidence="12">
    <location>
        <begin position="1984"/>
        <end position="1993"/>
    </location>
</feature>
<evidence type="ECO:0000259" key="14">
    <source>
        <dbReference type="PROSITE" id="PS51192"/>
    </source>
</evidence>
<dbReference type="KEGG" id="bbel:109474992"/>
<name>A0A6P4ZN60_BRABE</name>
<dbReference type="InterPro" id="IPR031879">
    <property type="entry name" value="FANCM-MHF-bd"/>
</dbReference>
<dbReference type="Gene3D" id="2.30.30.380">
    <property type="entry name" value="Zn-finger domain of Sec23/24"/>
    <property type="match status" value="1"/>
</dbReference>
<dbReference type="GO" id="GO:0004518">
    <property type="term" value="F:nuclease activity"/>
    <property type="evidence" value="ECO:0007669"/>
    <property type="project" value="InterPro"/>
</dbReference>
<feature type="compositionally biased region" description="Basic and acidic residues" evidence="12">
    <location>
        <begin position="2033"/>
        <end position="2047"/>
    </location>
</feature>
<dbReference type="SUPFAM" id="SSF52540">
    <property type="entry name" value="P-loop containing nucleoside triphosphate hydrolases"/>
    <property type="match status" value="1"/>
</dbReference>
<reference evidence="17" key="1">
    <citation type="submission" date="2025-08" db="UniProtKB">
        <authorList>
            <consortium name="RefSeq"/>
        </authorList>
    </citation>
    <scope>IDENTIFICATION</scope>
    <source>
        <tissue evidence="17">Gonad</tissue>
    </source>
</reference>
<feature type="compositionally biased region" description="Polar residues" evidence="12">
    <location>
        <begin position="1643"/>
        <end position="1658"/>
    </location>
</feature>
<dbReference type="PROSITE" id="PS51192">
    <property type="entry name" value="HELICASE_ATP_BIND_1"/>
    <property type="match status" value="1"/>
</dbReference>
<feature type="region of interest" description="Disordered" evidence="12">
    <location>
        <begin position="1"/>
        <end position="43"/>
    </location>
</feature>
<dbReference type="OrthoDB" id="6513042at2759"/>
<keyword evidence="3" id="KW-0479">Metal-binding</keyword>
<dbReference type="Gene3D" id="3.40.50.300">
    <property type="entry name" value="P-loop containing nucleotide triphosphate hydrolases"/>
    <property type="match status" value="2"/>
</dbReference>
<feature type="compositionally biased region" description="Polar residues" evidence="12">
    <location>
        <begin position="1"/>
        <end position="36"/>
    </location>
</feature>
<dbReference type="SUPFAM" id="SSF47781">
    <property type="entry name" value="RuvA domain 2-like"/>
    <property type="match status" value="1"/>
</dbReference>
<dbReference type="Pfam" id="PF00271">
    <property type="entry name" value="Helicase_C"/>
    <property type="match status" value="1"/>
</dbReference>
<evidence type="ECO:0000256" key="1">
    <source>
        <dbReference type="ARBA" id="ARBA00004123"/>
    </source>
</evidence>
<evidence type="ECO:0000256" key="3">
    <source>
        <dbReference type="ARBA" id="ARBA00022723"/>
    </source>
</evidence>
<comment type="similarity">
    <text evidence="2">Belongs to the DEAD box helicase family. DEAH subfamily. FANCM sub-subfamily.</text>
</comment>
<dbReference type="RefSeq" id="XP_019631066.1">
    <property type="nucleotide sequence ID" value="XM_019775507.1"/>
</dbReference>
<feature type="compositionally biased region" description="Polar residues" evidence="12">
    <location>
        <begin position="1520"/>
        <end position="1532"/>
    </location>
</feature>
<feature type="region of interest" description="Disordered" evidence="12">
    <location>
        <begin position="1613"/>
        <end position="1728"/>
    </location>
</feature>
<evidence type="ECO:0000256" key="12">
    <source>
        <dbReference type="SAM" id="MobiDB-lite"/>
    </source>
</evidence>
<dbReference type="GO" id="GO:0045003">
    <property type="term" value="P:double-strand break repair via synthesis-dependent strand annealing"/>
    <property type="evidence" value="ECO:0007669"/>
    <property type="project" value="TreeGrafter"/>
</dbReference>
<dbReference type="InterPro" id="IPR011545">
    <property type="entry name" value="DEAD/DEAH_box_helicase_dom"/>
</dbReference>
<feature type="compositionally biased region" description="Polar residues" evidence="12">
    <location>
        <begin position="1271"/>
        <end position="1287"/>
    </location>
</feature>
<feature type="region of interest" description="Disordered" evidence="12">
    <location>
        <begin position="1185"/>
        <end position="1224"/>
    </location>
</feature>
<dbReference type="InterPro" id="IPR014001">
    <property type="entry name" value="Helicase_ATP-bd"/>
</dbReference>
<keyword evidence="6" id="KW-0378">Hydrolase</keyword>
<comment type="subcellular location">
    <subcellularLocation>
        <location evidence="1">Nucleus</location>
    </subcellularLocation>
</comment>
<feature type="domain" description="Helicase ATP-binding" evidence="14">
    <location>
        <begin position="112"/>
        <end position="280"/>
    </location>
</feature>
<keyword evidence="10" id="KW-0539">Nucleus</keyword>
<feature type="compositionally biased region" description="Polar residues" evidence="12">
    <location>
        <begin position="1572"/>
        <end position="1581"/>
    </location>
</feature>
<feature type="compositionally biased region" description="Basic and acidic residues" evidence="12">
    <location>
        <begin position="893"/>
        <end position="906"/>
    </location>
</feature>
<dbReference type="InterPro" id="IPR006166">
    <property type="entry name" value="ERCC4_domain"/>
</dbReference>
<evidence type="ECO:0000256" key="10">
    <source>
        <dbReference type="ARBA" id="ARBA00023242"/>
    </source>
</evidence>
<dbReference type="InterPro" id="IPR039686">
    <property type="entry name" value="FANCM/Mph1-like_ID"/>
</dbReference>
<dbReference type="Proteomes" id="UP000515135">
    <property type="component" value="Unplaced"/>
</dbReference>
<accession>A0A6P4ZN60</accession>
<dbReference type="InterPro" id="IPR044749">
    <property type="entry name" value="FANCM_DEXDc"/>
</dbReference>
<keyword evidence="4" id="KW-0547">Nucleotide-binding</keyword>
<dbReference type="Gene3D" id="3.40.50.10130">
    <property type="match status" value="1"/>
</dbReference>
<dbReference type="GO" id="GO:0008270">
    <property type="term" value="F:zinc ion binding"/>
    <property type="evidence" value="ECO:0007669"/>
    <property type="project" value="UniProtKB-KW"/>
</dbReference>
<dbReference type="PROSITE" id="PS50199">
    <property type="entry name" value="ZF_RANBP2_2"/>
    <property type="match status" value="1"/>
</dbReference>
<dbReference type="SUPFAM" id="SSF90209">
    <property type="entry name" value="Ran binding protein zinc finger-like"/>
    <property type="match status" value="1"/>
</dbReference>
<feature type="compositionally biased region" description="Polar residues" evidence="12">
    <location>
        <begin position="1617"/>
        <end position="1627"/>
    </location>
</feature>
<evidence type="ECO:0000313" key="16">
    <source>
        <dbReference type="Proteomes" id="UP000515135"/>
    </source>
</evidence>
<dbReference type="PROSITE" id="PS01358">
    <property type="entry name" value="ZF_RANBP2_1"/>
    <property type="match status" value="1"/>
</dbReference>
<dbReference type="GeneID" id="109474992"/>
<organism evidence="16 17">
    <name type="scientific">Branchiostoma belcheri</name>
    <name type="common">Amphioxus</name>
    <dbReference type="NCBI Taxonomy" id="7741"/>
    <lineage>
        <taxon>Eukaryota</taxon>
        <taxon>Metazoa</taxon>
        <taxon>Chordata</taxon>
        <taxon>Cephalochordata</taxon>
        <taxon>Leptocardii</taxon>
        <taxon>Amphioxiformes</taxon>
        <taxon>Branchiostomatidae</taxon>
        <taxon>Branchiostoma</taxon>
    </lineage>
</organism>
<evidence type="ECO:0000256" key="4">
    <source>
        <dbReference type="ARBA" id="ARBA00022741"/>
    </source>
</evidence>
<feature type="compositionally biased region" description="Basic residues" evidence="12">
    <location>
        <begin position="1788"/>
        <end position="1799"/>
    </location>
</feature>
<dbReference type="InterPro" id="IPR011335">
    <property type="entry name" value="Restrct_endonuc-II-like"/>
</dbReference>
<dbReference type="CDD" id="cd20077">
    <property type="entry name" value="XPF_nuclease_FANCM"/>
    <property type="match status" value="1"/>
</dbReference>
<evidence type="ECO:0000256" key="8">
    <source>
        <dbReference type="ARBA" id="ARBA00022833"/>
    </source>
</evidence>
<dbReference type="FunFam" id="3.40.50.300:FF:000861">
    <property type="entry name" value="Fanconi anemia, complementation group M"/>
    <property type="match status" value="1"/>
</dbReference>
<dbReference type="InterPro" id="IPR036443">
    <property type="entry name" value="Znf_RanBP2_sf"/>
</dbReference>
<dbReference type="PANTHER" id="PTHR14025">
    <property type="entry name" value="FANCONI ANEMIA GROUP M FANCM FAMILY MEMBER"/>
    <property type="match status" value="1"/>
</dbReference>
<keyword evidence="8" id="KW-0862">Zinc</keyword>
<feature type="region of interest" description="Disordered" evidence="12">
    <location>
        <begin position="1516"/>
        <end position="1581"/>
    </location>
</feature>
<feature type="region of interest" description="Disordered" evidence="12">
    <location>
        <begin position="1769"/>
        <end position="1828"/>
    </location>
</feature>
<evidence type="ECO:0000259" key="13">
    <source>
        <dbReference type="PROSITE" id="PS50199"/>
    </source>
</evidence>
<dbReference type="SMART" id="SM00490">
    <property type="entry name" value="HELICc"/>
    <property type="match status" value="1"/>
</dbReference>
<dbReference type="Gene3D" id="1.10.150.20">
    <property type="entry name" value="5' to 3' exonuclease, C-terminal subdomain"/>
    <property type="match status" value="1"/>
</dbReference>
<feature type="region of interest" description="Disordered" evidence="12">
    <location>
        <begin position="1257"/>
        <end position="1287"/>
    </location>
</feature>
<dbReference type="Pfam" id="PF00270">
    <property type="entry name" value="DEAD"/>
    <property type="match status" value="1"/>
</dbReference>
<dbReference type="CDD" id="cd18033">
    <property type="entry name" value="DEXDc_FANCM"/>
    <property type="match status" value="1"/>
</dbReference>
<feature type="compositionally biased region" description="Polar residues" evidence="12">
    <location>
        <begin position="975"/>
        <end position="984"/>
    </location>
</feature>
<protein>
    <submittedName>
        <fullName evidence="17">Fanconi anemia group M protein-like</fullName>
    </submittedName>
</protein>
<feature type="compositionally biased region" description="Polar residues" evidence="12">
    <location>
        <begin position="951"/>
        <end position="962"/>
    </location>
</feature>
<dbReference type="GO" id="GO:0016787">
    <property type="term" value="F:hydrolase activity"/>
    <property type="evidence" value="ECO:0007669"/>
    <property type="project" value="UniProtKB-KW"/>
</dbReference>
<evidence type="ECO:0000256" key="2">
    <source>
        <dbReference type="ARBA" id="ARBA00009889"/>
    </source>
</evidence>
<dbReference type="GO" id="GO:0005634">
    <property type="term" value="C:nucleus"/>
    <property type="evidence" value="ECO:0007669"/>
    <property type="project" value="UniProtKB-SubCell"/>
</dbReference>
<dbReference type="Pfam" id="PF02732">
    <property type="entry name" value="ERCC4"/>
    <property type="match status" value="1"/>
</dbReference>
<dbReference type="SMART" id="SM00547">
    <property type="entry name" value="ZnF_RBZ"/>
    <property type="match status" value="1"/>
</dbReference>
<dbReference type="GO" id="GO:0043138">
    <property type="term" value="F:3'-5' DNA helicase activity"/>
    <property type="evidence" value="ECO:0007669"/>
    <property type="project" value="InterPro"/>
</dbReference>
<evidence type="ECO:0000256" key="7">
    <source>
        <dbReference type="ARBA" id="ARBA00022806"/>
    </source>
</evidence>
<feature type="compositionally biased region" description="Polar residues" evidence="12">
    <location>
        <begin position="2048"/>
        <end position="2073"/>
    </location>
</feature>
<dbReference type="PROSITE" id="PS51194">
    <property type="entry name" value="HELICASE_CTER"/>
    <property type="match status" value="1"/>
</dbReference>
<keyword evidence="7" id="KW-0347">Helicase</keyword>
<sequence>MSGRPRQQTLFQSWGKKPQQSGVDSTNNHASSSTSGAGVIDSEVIDLMDDMEDDEMLAAAMDGYSETADPPSNVPSATDCTPLEDLPGFDNSAGKLWIYPTNYPVREYQYNIVHQALFKNTLVTLPTGLGKTFIAAVVMYNFYRWYPMGKVIFMAPTKPLVAQQIEACFNIMGIPQKDTAEMTGSMPPAERKRAWQERRVFFLTPQVMVNDLSRGACPAEEVKCLVVDEAHKALGNHAFCQVVQELVKFTMQFRVLALSATPGGDLKGVQQVLSNLLITHVELRSDDSADIQPYTHERKVEKIVVKLGDQLTQLQNRYLAIVGVFVARLVRNKAMFCRDPAKVTKFQLLKSRDLFRANPPPEAQNRVLQGCVEGDFATCISLYHGYELLLQHGMKSFYSFLANIMEDEKGSKKKRELAQNPDFMLMMSELKEMFNPSDGSGSGGGHALFSGQGVCTSPKTFTQRKGPSSQKPVVVSHPKLAKLEEVVQQHFQQFDNEAAGSSTQAAVKPAATRVMIFAQYRDSVQEIADILNQHRPLVRVMTFIGQASTGKVKKGFTQKEQLAVMKKFREGGYNVLVSTCVGEEGLDIGDVDLIVCFDAHKSPIRLVQRMGRTGRKRQGRIVMLVTEGKEERIYNQSQYSKKSIHRALQGSTRSLNFYMNNPRMVPRGLNPTVHKMHITVGSYHCTAKGKDRRGSVKGSKAITSFTNAQPKGKVGKDDGFLTAQELAVWNERYKLSAEEEKAVPTLQPARFVYLEDTTTRDQPKRPSLSLTEWSLWQSRLQPTRLVGHSQRCKNFVELMEFIDLQKDTEDEDSYAMEMKAFLNKDDIITTNGTSGGDIRSFATEPRSKKEMQRNVEMGKRRSETFQVNEAQPIDSDDDLPVITLNPGNTNTHTGDRNGKGDKVRGSKDKKKSPRGANSLPKQKRKPIVVELDHDSDFESQEGKTKEHTSGNDDSSVGRSLQMESEVVQENRDETLQSTCKTTRQNDVESEGYVPFDDDGTIQQNNVTVTAPAADAMDMEEEDEEDKWEAIFPTFSTKTYSKSAISEFTGDISRYRVPTPPSLDSLDWLERLEKEVSSSIEDNWKDSEEDFVKQPFPCKKSLVFEAVSSNIPDADVPALHRTENSDLQEEDMEKTKDSSGIQCVKHSVVALRYLENENITRPCHQDMSRSVQNSTDSHQFNNVLKTDAAKTDNLPVQPDKIQEETKKVEERDVEGSDSDSLFGNGSDDMFAEMEMESETVQCTEMENQAATTVDDQVSIKNTPEAGKKDVETNQQVSPVSDIQHTFPSNCSPPSLFSDYEESFHAEVDSKATTVRGNNGKLPTVPSVGTKTAPPIQQFVADDSLLGADIDVGVTHTDGGQNPVEEEGWIGVNFDLGGDSLLEPQFDLQFSDEDMFADSSPSSQVTETDKNMVDCEKETLSEGFHFPVRTNSGPMVENVEEEDAFNTVPSTPLFQRYNQTAKRATHNQQVDYSPCPNTHNITESEFGQDEVFSECDVVASTPLHGPGKVATRLSLRGKRSATPDSLCTDRNSPKVSAVEKRHSSESVKRISRSTPVLVPSRGLNMGSLERPNDEPTSISTGKPGVSTATWSCSTCTFLNHTLLSTCEMCESPKPGPVLNSPNTAAVTSDSDGDAGVMRRKRSRAQVLTSPDTSAVEQNAPVSCDSDEDASVVRRKRSRSRAQVLTSPDTSAVERKAPVSSDSDEDAAVVKRKRSRAQVLTSPDTSAVEDTCTSDMPLAKRAGLKGHRNKVLDTTAGDSDSDFDLPAQKTDKYSKRVSTHKNIHKKDVGRRQAKIKSHRHAARGFLEEEAELSDEEGGLVSSDEDEEGDDSFLEGFVSYSSQCTQATSEEEMRAVYLQSVRSPVLHGGRGYKLVKKPWNPDIFSQVPDPDVDDYEEDSFCVGDDEDISAAECTMVEPVEECMSPDLGRVRTRRQKRAAVLEDTPERNQQGQPKGKRKRILMADTSSEDDSPKSAKHQAKSPTTSPTSEDRTEERAFKTPVGRPPARRSLVGQSSGRREMSLGRSSEIEDEEDDFDDTSRYNRTLCKENPADRNQTNSLSSCTAGRHATSVQSKMMSTQRLEMSLAERLRMKQTSISEVSNFDGKQNTSVPASVARPLQRFQQSSSKKVESLKEIEPSSSIIDNTITRRPEPSPRMMNVTISTPKSAASRNQGKLVVLVDSREIASSQQVVSCLRFHHDINAVVCQLGSCDYVLSNRMGVERKTLSVFSNSTNREKLVQRVQELCELFDKPCLIVEKDRVKPGMEPKKARTPTKYHSTVLAALAHTSVTVLFTDTQEQTASLLSDLARLEQRKGNSVQGRPDVEPEGEQVLQMYQSMPGVHYATALNLYYNCGGLAELMKCTAMQLQMKGKMSLQKASTLHQFLRHNFNPQMLADRKTQ</sequence>
<evidence type="ECO:0000313" key="17">
    <source>
        <dbReference type="RefSeq" id="XP_019631066.1"/>
    </source>
</evidence>
<feature type="compositionally biased region" description="Basic and acidic residues" evidence="12">
    <location>
        <begin position="1535"/>
        <end position="1546"/>
    </location>
</feature>
<evidence type="ECO:0000256" key="5">
    <source>
        <dbReference type="ARBA" id="ARBA00022771"/>
    </source>
</evidence>
<dbReference type="CDD" id="cd18801">
    <property type="entry name" value="SF2_C_FANCM_Hef"/>
    <property type="match status" value="1"/>
</dbReference>